<dbReference type="Proteomes" id="UP000054217">
    <property type="component" value="Unassembled WGS sequence"/>
</dbReference>
<evidence type="ECO:0000313" key="1">
    <source>
        <dbReference type="EMBL" id="KIO09124.1"/>
    </source>
</evidence>
<protein>
    <submittedName>
        <fullName evidence="1">Uncharacterized protein</fullName>
    </submittedName>
</protein>
<sequence>MRLAQIRGLSELRRASKLCVLSSGTRLICAYRIGARSEAVRSIVAWYMCMECSVRTRVSSPTAENLRSQSTAGPVGPPGRALRHSIIVPL</sequence>
<reference evidence="1 2" key="1">
    <citation type="submission" date="2014-04" db="EMBL/GenBank/DDBJ databases">
        <authorList>
            <consortium name="DOE Joint Genome Institute"/>
            <person name="Kuo A."/>
            <person name="Kohler A."/>
            <person name="Costa M.D."/>
            <person name="Nagy L.G."/>
            <person name="Floudas D."/>
            <person name="Copeland A."/>
            <person name="Barry K.W."/>
            <person name="Cichocki N."/>
            <person name="Veneault-Fourrey C."/>
            <person name="LaButti K."/>
            <person name="Lindquist E.A."/>
            <person name="Lipzen A."/>
            <person name="Lundell T."/>
            <person name="Morin E."/>
            <person name="Murat C."/>
            <person name="Sun H."/>
            <person name="Tunlid A."/>
            <person name="Henrissat B."/>
            <person name="Grigoriev I.V."/>
            <person name="Hibbett D.S."/>
            <person name="Martin F."/>
            <person name="Nordberg H.P."/>
            <person name="Cantor M.N."/>
            <person name="Hua S.X."/>
        </authorList>
    </citation>
    <scope>NUCLEOTIDE SEQUENCE [LARGE SCALE GENOMIC DNA]</scope>
    <source>
        <strain evidence="1 2">Marx 270</strain>
    </source>
</reference>
<evidence type="ECO:0000313" key="2">
    <source>
        <dbReference type="Proteomes" id="UP000054217"/>
    </source>
</evidence>
<organism evidence="1 2">
    <name type="scientific">Pisolithus tinctorius Marx 270</name>
    <dbReference type="NCBI Taxonomy" id="870435"/>
    <lineage>
        <taxon>Eukaryota</taxon>
        <taxon>Fungi</taxon>
        <taxon>Dikarya</taxon>
        <taxon>Basidiomycota</taxon>
        <taxon>Agaricomycotina</taxon>
        <taxon>Agaricomycetes</taxon>
        <taxon>Agaricomycetidae</taxon>
        <taxon>Boletales</taxon>
        <taxon>Sclerodermatineae</taxon>
        <taxon>Pisolithaceae</taxon>
        <taxon>Pisolithus</taxon>
    </lineage>
</organism>
<dbReference type="AlphaFoldDB" id="A0A0C3PLF6"/>
<accession>A0A0C3PLF6</accession>
<dbReference type="HOGENOM" id="CLU_2441742_0_0_1"/>
<gene>
    <name evidence="1" type="ORF">M404DRAFT_307980</name>
</gene>
<dbReference type="InParanoid" id="A0A0C3PLF6"/>
<name>A0A0C3PLF6_PISTI</name>
<reference evidence="2" key="2">
    <citation type="submission" date="2015-01" db="EMBL/GenBank/DDBJ databases">
        <title>Evolutionary Origins and Diversification of the Mycorrhizal Mutualists.</title>
        <authorList>
            <consortium name="DOE Joint Genome Institute"/>
            <consortium name="Mycorrhizal Genomics Consortium"/>
            <person name="Kohler A."/>
            <person name="Kuo A."/>
            <person name="Nagy L.G."/>
            <person name="Floudas D."/>
            <person name="Copeland A."/>
            <person name="Barry K.W."/>
            <person name="Cichocki N."/>
            <person name="Veneault-Fourrey C."/>
            <person name="LaButti K."/>
            <person name="Lindquist E.A."/>
            <person name="Lipzen A."/>
            <person name="Lundell T."/>
            <person name="Morin E."/>
            <person name="Murat C."/>
            <person name="Riley R."/>
            <person name="Ohm R."/>
            <person name="Sun H."/>
            <person name="Tunlid A."/>
            <person name="Henrissat B."/>
            <person name="Grigoriev I.V."/>
            <person name="Hibbett D.S."/>
            <person name="Martin F."/>
        </authorList>
    </citation>
    <scope>NUCLEOTIDE SEQUENCE [LARGE SCALE GENOMIC DNA]</scope>
    <source>
        <strain evidence="2">Marx 270</strain>
    </source>
</reference>
<proteinExistence type="predicted"/>
<dbReference type="EMBL" id="KN831955">
    <property type="protein sequence ID" value="KIO09124.1"/>
    <property type="molecule type" value="Genomic_DNA"/>
</dbReference>
<keyword evidence="2" id="KW-1185">Reference proteome</keyword>